<name>A0A151UAR1_CAJCA</name>
<evidence type="ECO:0008006" key="3">
    <source>
        <dbReference type="Google" id="ProtNLM"/>
    </source>
</evidence>
<organism evidence="1 2">
    <name type="scientific">Cajanus cajan</name>
    <name type="common">Pigeon pea</name>
    <name type="synonym">Cajanus indicus</name>
    <dbReference type="NCBI Taxonomy" id="3821"/>
    <lineage>
        <taxon>Eukaryota</taxon>
        <taxon>Viridiplantae</taxon>
        <taxon>Streptophyta</taxon>
        <taxon>Embryophyta</taxon>
        <taxon>Tracheophyta</taxon>
        <taxon>Spermatophyta</taxon>
        <taxon>Magnoliopsida</taxon>
        <taxon>eudicotyledons</taxon>
        <taxon>Gunneridae</taxon>
        <taxon>Pentapetalae</taxon>
        <taxon>rosids</taxon>
        <taxon>fabids</taxon>
        <taxon>Fabales</taxon>
        <taxon>Fabaceae</taxon>
        <taxon>Papilionoideae</taxon>
        <taxon>50 kb inversion clade</taxon>
        <taxon>NPAAA clade</taxon>
        <taxon>indigoferoid/millettioid clade</taxon>
        <taxon>Phaseoleae</taxon>
        <taxon>Cajanus</taxon>
    </lineage>
</organism>
<protein>
    <recommendedName>
        <fullName evidence="3">Retrovirus-related Pol polyprotein from transposon TNT 1-94</fullName>
    </recommendedName>
</protein>
<keyword evidence="2" id="KW-1185">Reference proteome</keyword>
<evidence type="ECO:0000313" key="1">
    <source>
        <dbReference type="EMBL" id="KYP76397.1"/>
    </source>
</evidence>
<accession>A0A151UAR1</accession>
<evidence type="ECO:0000313" key="2">
    <source>
        <dbReference type="Proteomes" id="UP000075243"/>
    </source>
</evidence>
<sequence length="80" mass="9056">MGQNFDEQKSEKDKEKNYNFNAYIASSSTVEDLDWYFDIGASNYVTYDQNKIQEVNKNDGKSFLTIGNVANLKIIACGNS</sequence>
<dbReference type="EMBL" id="CM003603">
    <property type="protein sequence ID" value="KYP76397.1"/>
    <property type="molecule type" value="Genomic_DNA"/>
</dbReference>
<gene>
    <name evidence="1" type="ORF">KK1_020639</name>
</gene>
<dbReference type="Gramene" id="C.cajan_20043.t">
    <property type="protein sequence ID" value="C.cajan_20043.t.cds1"/>
    <property type="gene ID" value="C.cajan_20043"/>
</dbReference>
<dbReference type="Proteomes" id="UP000075243">
    <property type="component" value="Chromosome 1"/>
</dbReference>
<reference evidence="1 2" key="1">
    <citation type="journal article" date="2012" name="Nat. Biotechnol.">
        <title>Draft genome sequence of pigeonpea (Cajanus cajan), an orphan legume crop of resource-poor farmers.</title>
        <authorList>
            <person name="Varshney R.K."/>
            <person name="Chen W."/>
            <person name="Li Y."/>
            <person name="Bharti A.K."/>
            <person name="Saxena R.K."/>
            <person name="Schlueter J.A."/>
            <person name="Donoghue M.T."/>
            <person name="Azam S."/>
            <person name="Fan G."/>
            <person name="Whaley A.M."/>
            <person name="Farmer A.D."/>
            <person name="Sheridan J."/>
            <person name="Iwata A."/>
            <person name="Tuteja R."/>
            <person name="Penmetsa R.V."/>
            <person name="Wu W."/>
            <person name="Upadhyaya H.D."/>
            <person name="Yang S.P."/>
            <person name="Shah T."/>
            <person name="Saxena K.B."/>
            <person name="Michael T."/>
            <person name="McCombie W.R."/>
            <person name="Yang B."/>
            <person name="Zhang G."/>
            <person name="Yang H."/>
            <person name="Wang J."/>
            <person name="Spillane C."/>
            <person name="Cook D.R."/>
            <person name="May G.D."/>
            <person name="Xu X."/>
            <person name="Jackson S.A."/>
        </authorList>
    </citation>
    <scope>NUCLEOTIDE SEQUENCE [LARGE SCALE GENOMIC DNA]</scope>
    <source>
        <strain evidence="2">cv. Asha</strain>
    </source>
</reference>
<proteinExistence type="predicted"/>
<dbReference type="AlphaFoldDB" id="A0A151UAR1"/>